<sequence>MRSVSMLTESENTNNFWLLWCLLLAFGVVCQSAEGSHISARYKPMGVDLFDHEFVSAPDPLGSNIEDWDESETGMDDPETMPRLFQGDIAIDPYTYISLRLGVNPMKHPKRLWPNATIPFEISHLYTNNERMSIERALQTFNALTCVNFVPYDGEEEDYVLITPPVDDAPAGCWSYVGKRGGEQVVSLQQPDETSAHCFSSEGRIMHELMHAIGIYHEQSRADRDNFVKIHWENIVPKYRKNFKLISKKKGKHAFDYDYNSVMHYGEFYFSKKKGEKPTMTPLQPGVRIGQRKTISKTDCLKINDLYGCLNGRHARMYRSFCNLLGL</sequence>
<dbReference type="EC" id="3.4.24.-" evidence="2"/>
<reference evidence="4" key="1">
    <citation type="journal article" date="2014" name="BMC Genomics">
        <title>Characterizing the developmental transcriptome of the oriental fruit fly, Bactrocera dorsalis (Diptera: Tephritidae) through comparative genomic analysis with Drosophila melanogaster utilizing modENCODE datasets.</title>
        <authorList>
            <person name="Geib S.M."/>
            <person name="Calla B."/>
            <person name="Hall B."/>
            <person name="Hou S."/>
            <person name="Manoukis N.C."/>
        </authorList>
    </citation>
    <scope>NUCLEOTIDE SEQUENCE</scope>
    <source>
        <strain evidence="4">Punador</strain>
    </source>
</reference>
<dbReference type="MEROPS" id="M12.A02"/>
<feature type="domain" description="Peptidase M12A" evidence="3">
    <location>
        <begin position="104"/>
        <end position="310"/>
    </location>
</feature>
<feature type="binding site" evidence="1">
    <location>
        <position position="207"/>
    </location>
    <ligand>
        <name>Zn(2+)</name>
        <dbReference type="ChEBI" id="CHEBI:29105"/>
        <note>catalytic</note>
    </ligand>
</feature>
<dbReference type="GO" id="GO:0006508">
    <property type="term" value="P:proteolysis"/>
    <property type="evidence" value="ECO:0007669"/>
    <property type="project" value="UniProtKB-KW"/>
</dbReference>
<gene>
    <name evidence="4" type="primary">NAS14</name>
</gene>
<comment type="caution">
    <text evidence="1">Lacks conserved residue(s) required for the propagation of feature annotation.</text>
</comment>
<dbReference type="PRINTS" id="PR00480">
    <property type="entry name" value="ASTACIN"/>
</dbReference>
<protein>
    <recommendedName>
        <fullName evidence="2">Metalloendopeptidase</fullName>
        <ecNumber evidence="2">3.4.24.-</ecNumber>
    </recommendedName>
</protein>
<feature type="signal peptide" evidence="2">
    <location>
        <begin position="1"/>
        <end position="35"/>
    </location>
</feature>
<dbReference type="InterPro" id="IPR034035">
    <property type="entry name" value="Astacin-like_dom"/>
</dbReference>
<name>A0A034WL65_BACDO</name>
<dbReference type="PROSITE" id="PS51864">
    <property type="entry name" value="ASTACIN"/>
    <property type="match status" value="1"/>
</dbReference>
<dbReference type="OrthoDB" id="291007at2759"/>
<evidence type="ECO:0000313" key="4">
    <source>
        <dbReference type="EMBL" id="JAC55097.1"/>
    </source>
</evidence>
<dbReference type="Pfam" id="PF01400">
    <property type="entry name" value="Astacin"/>
    <property type="match status" value="1"/>
</dbReference>
<comment type="cofactor">
    <cofactor evidence="1 2">
        <name>Zn(2+)</name>
        <dbReference type="ChEBI" id="CHEBI:29105"/>
    </cofactor>
    <text evidence="1 2">Binds 1 zinc ion per subunit.</text>
</comment>
<organism evidence="4">
    <name type="scientific">Bactrocera dorsalis</name>
    <name type="common">Oriental fruit fly</name>
    <name type="synonym">Dacus dorsalis</name>
    <dbReference type="NCBI Taxonomy" id="27457"/>
    <lineage>
        <taxon>Eukaryota</taxon>
        <taxon>Metazoa</taxon>
        <taxon>Ecdysozoa</taxon>
        <taxon>Arthropoda</taxon>
        <taxon>Hexapoda</taxon>
        <taxon>Insecta</taxon>
        <taxon>Pterygota</taxon>
        <taxon>Neoptera</taxon>
        <taxon>Endopterygota</taxon>
        <taxon>Diptera</taxon>
        <taxon>Brachycera</taxon>
        <taxon>Muscomorpha</taxon>
        <taxon>Tephritoidea</taxon>
        <taxon>Tephritidae</taxon>
        <taxon>Bactrocera</taxon>
        <taxon>Bactrocera</taxon>
    </lineage>
</organism>
<proteinExistence type="predicted"/>
<dbReference type="EMBL" id="GAKP01003855">
    <property type="protein sequence ID" value="JAC55097.1"/>
    <property type="molecule type" value="Transcribed_RNA"/>
</dbReference>
<dbReference type="InterPro" id="IPR024079">
    <property type="entry name" value="MetalloPept_cat_dom_sf"/>
</dbReference>
<dbReference type="SMART" id="SM00235">
    <property type="entry name" value="ZnMc"/>
    <property type="match status" value="1"/>
</dbReference>
<dbReference type="PANTHER" id="PTHR10127:SF859">
    <property type="entry name" value="METALLOENDOPEPTIDASE"/>
    <property type="match status" value="1"/>
</dbReference>
<accession>A0A034WL65</accession>
<keyword evidence="1 2" id="KW-0862">Zinc</keyword>
<feature type="chain" id="PRO_5044513372" description="Metalloendopeptidase" evidence="2">
    <location>
        <begin position="36"/>
        <end position="327"/>
    </location>
</feature>
<evidence type="ECO:0000256" key="2">
    <source>
        <dbReference type="RuleBase" id="RU361183"/>
    </source>
</evidence>
<dbReference type="RefSeq" id="XP_011212476.2">
    <property type="nucleotide sequence ID" value="XM_011214174.4"/>
</dbReference>
<feature type="active site" evidence="1">
    <location>
        <position position="208"/>
    </location>
</feature>
<dbReference type="AlphaFoldDB" id="A0A034WL65"/>
<dbReference type="SUPFAM" id="SSF55486">
    <property type="entry name" value="Metalloproteases ('zincins'), catalytic domain"/>
    <property type="match status" value="1"/>
</dbReference>
<keyword evidence="1 2" id="KW-0479">Metal-binding</keyword>
<keyword evidence="1 2" id="KW-0482">Metalloprotease</keyword>
<dbReference type="Gene3D" id="3.40.390.10">
    <property type="entry name" value="Collagenase (Catalytic Domain)"/>
    <property type="match status" value="1"/>
</dbReference>
<dbReference type="GO" id="GO:0008270">
    <property type="term" value="F:zinc ion binding"/>
    <property type="evidence" value="ECO:0007669"/>
    <property type="project" value="UniProtKB-UniRule"/>
</dbReference>
<dbReference type="KEGG" id="bdr:105232492"/>
<dbReference type="InterPro" id="IPR001506">
    <property type="entry name" value="Peptidase_M12A"/>
</dbReference>
<dbReference type="CDD" id="cd04280">
    <property type="entry name" value="ZnMc_astacin_like"/>
    <property type="match status" value="1"/>
</dbReference>
<dbReference type="PANTHER" id="PTHR10127">
    <property type="entry name" value="DISCOIDIN, CUB, EGF, LAMININ , AND ZINC METALLOPROTEASE DOMAIN CONTAINING"/>
    <property type="match status" value="1"/>
</dbReference>
<feature type="binding site" evidence="1">
    <location>
        <position position="217"/>
    </location>
    <ligand>
        <name>Zn(2+)</name>
        <dbReference type="ChEBI" id="CHEBI:29105"/>
        <note>catalytic</note>
    </ligand>
</feature>
<feature type="binding site" evidence="1">
    <location>
        <position position="211"/>
    </location>
    <ligand>
        <name>Zn(2+)</name>
        <dbReference type="ChEBI" id="CHEBI:29105"/>
        <note>catalytic</note>
    </ligand>
</feature>
<dbReference type="InterPro" id="IPR006026">
    <property type="entry name" value="Peptidase_Metallo"/>
</dbReference>
<keyword evidence="2" id="KW-0732">Signal</keyword>
<keyword evidence="1 2" id="KW-0378">Hydrolase</keyword>
<keyword evidence="1 2" id="KW-0645">Protease</keyword>
<evidence type="ECO:0000259" key="3">
    <source>
        <dbReference type="PROSITE" id="PS51864"/>
    </source>
</evidence>
<dbReference type="GeneID" id="105232492"/>
<dbReference type="GO" id="GO:0004222">
    <property type="term" value="F:metalloendopeptidase activity"/>
    <property type="evidence" value="ECO:0007669"/>
    <property type="project" value="UniProtKB-UniRule"/>
</dbReference>
<evidence type="ECO:0000256" key="1">
    <source>
        <dbReference type="PROSITE-ProRule" id="PRU01211"/>
    </source>
</evidence>
<dbReference type="FunFam" id="3.40.390.10:FF:000042">
    <property type="entry name" value="Metalloendopeptidase"/>
    <property type="match status" value="1"/>
</dbReference>